<evidence type="ECO:0000313" key="1">
    <source>
        <dbReference type="EMBL" id="CAG8746989.1"/>
    </source>
</evidence>
<feature type="non-terminal residue" evidence="1">
    <location>
        <position position="46"/>
    </location>
</feature>
<keyword evidence="2" id="KW-1185">Reference proteome</keyword>
<name>A0A9N9IQZ4_9GLOM</name>
<dbReference type="OrthoDB" id="2388134at2759"/>
<dbReference type="EMBL" id="CAJVPZ010034551">
    <property type="protein sequence ID" value="CAG8746989.1"/>
    <property type="molecule type" value="Genomic_DNA"/>
</dbReference>
<dbReference type="AlphaFoldDB" id="A0A9N9IQZ4"/>
<sequence>MDNDNFIKNFDTLVGPFVKAIGECEEALRAHRQQDTQKSNNKKLTF</sequence>
<proteinExistence type="predicted"/>
<protein>
    <submittedName>
        <fullName evidence="1">18236_t:CDS:1</fullName>
    </submittedName>
</protein>
<comment type="caution">
    <text evidence="1">The sequence shown here is derived from an EMBL/GenBank/DDBJ whole genome shotgun (WGS) entry which is preliminary data.</text>
</comment>
<organism evidence="1 2">
    <name type="scientific">Racocetra fulgida</name>
    <dbReference type="NCBI Taxonomy" id="60492"/>
    <lineage>
        <taxon>Eukaryota</taxon>
        <taxon>Fungi</taxon>
        <taxon>Fungi incertae sedis</taxon>
        <taxon>Mucoromycota</taxon>
        <taxon>Glomeromycotina</taxon>
        <taxon>Glomeromycetes</taxon>
        <taxon>Diversisporales</taxon>
        <taxon>Gigasporaceae</taxon>
        <taxon>Racocetra</taxon>
    </lineage>
</organism>
<dbReference type="Proteomes" id="UP000789396">
    <property type="component" value="Unassembled WGS sequence"/>
</dbReference>
<evidence type="ECO:0000313" key="2">
    <source>
        <dbReference type="Proteomes" id="UP000789396"/>
    </source>
</evidence>
<reference evidence="1" key="1">
    <citation type="submission" date="2021-06" db="EMBL/GenBank/DDBJ databases">
        <authorList>
            <person name="Kallberg Y."/>
            <person name="Tangrot J."/>
            <person name="Rosling A."/>
        </authorList>
    </citation>
    <scope>NUCLEOTIDE SEQUENCE</scope>
    <source>
        <strain evidence="1">IN212</strain>
    </source>
</reference>
<gene>
    <name evidence="1" type="ORF">RFULGI_LOCUS13305</name>
</gene>
<accession>A0A9N9IQZ4</accession>